<sequence length="109" mass="11731">MGGRPRRGHLQGGDRLWPRPTAKRRLATAKAPCTGGDRLQPAHKGGKRLRARSLAARRPLGAARSWRGRRGSAHPAASSQRGSTRRLHKGIDGGGSGAEREEEDLGHSF</sequence>
<evidence type="ECO:0000313" key="2">
    <source>
        <dbReference type="EMBL" id="RRT31942.1"/>
    </source>
</evidence>
<feature type="compositionally biased region" description="Low complexity" evidence="1">
    <location>
        <begin position="52"/>
        <end position="65"/>
    </location>
</feature>
<gene>
    <name evidence="2" type="ORF">B296_00055222</name>
</gene>
<accession>A0A426WYY7</accession>
<protein>
    <submittedName>
        <fullName evidence="2">Uncharacterized protein</fullName>
    </submittedName>
</protein>
<organism evidence="2 3">
    <name type="scientific">Ensete ventricosum</name>
    <name type="common">Abyssinian banana</name>
    <name type="synonym">Musa ensete</name>
    <dbReference type="NCBI Taxonomy" id="4639"/>
    <lineage>
        <taxon>Eukaryota</taxon>
        <taxon>Viridiplantae</taxon>
        <taxon>Streptophyta</taxon>
        <taxon>Embryophyta</taxon>
        <taxon>Tracheophyta</taxon>
        <taxon>Spermatophyta</taxon>
        <taxon>Magnoliopsida</taxon>
        <taxon>Liliopsida</taxon>
        <taxon>Zingiberales</taxon>
        <taxon>Musaceae</taxon>
        <taxon>Ensete</taxon>
    </lineage>
</organism>
<name>A0A426WYY7_ENSVE</name>
<evidence type="ECO:0000313" key="3">
    <source>
        <dbReference type="Proteomes" id="UP000287651"/>
    </source>
</evidence>
<comment type="caution">
    <text evidence="2">The sequence shown here is derived from an EMBL/GenBank/DDBJ whole genome shotgun (WGS) entry which is preliminary data.</text>
</comment>
<reference evidence="2 3" key="1">
    <citation type="journal article" date="2014" name="Agronomy (Basel)">
        <title>A Draft Genome Sequence for Ensete ventricosum, the Drought-Tolerant Tree Against Hunger.</title>
        <authorList>
            <person name="Harrison J."/>
            <person name="Moore K.A."/>
            <person name="Paszkiewicz K."/>
            <person name="Jones T."/>
            <person name="Grant M."/>
            <person name="Ambacheew D."/>
            <person name="Muzemil S."/>
            <person name="Studholme D.J."/>
        </authorList>
    </citation>
    <scope>NUCLEOTIDE SEQUENCE [LARGE SCALE GENOMIC DNA]</scope>
</reference>
<dbReference type="Proteomes" id="UP000287651">
    <property type="component" value="Unassembled WGS sequence"/>
</dbReference>
<evidence type="ECO:0000256" key="1">
    <source>
        <dbReference type="SAM" id="MobiDB-lite"/>
    </source>
</evidence>
<feature type="compositionally biased region" description="Acidic residues" evidence="1">
    <location>
        <begin position="100"/>
        <end position="109"/>
    </location>
</feature>
<dbReference type="AlphaFoldDB" id="A0A426WYY7"/>
<dbReference type="EMBL" id="AMZH03034697">
    <property type="protein sequence ID" value="RRT31942.1"/>
    <property type="molecule type" value="Genomic_DNA"/>
</dbReference>
<feature type="region of interest" description="Disordered" evidence="1">
    <location>
        <begin position="1"/>
        <end position="109"/>
    </location>
</feature>
<proteinExistence type="predicted"/>